<feature type="domain" description="Glutamine amidotransferase" evidence="2">
    <location>
        <begin position="7"/>
        <end position="190"/>
    </location>
</feature>
<dbReference type="GO" id="GO:0000162">
    <property type="term" value="P:L-tryptophan biosynthetic process"/>
    <property type="evidence" value="ECO:0007669"/>
    <property type="project" value="TreeGrafter"/>
</dbReference>
<proteinExistence type="predicted"/>
<dbReference type="Proteomes" id="UP000093071">
    <property type="component" value="Chromosome I"/>
</dbReference>
<sequence length="199" mass="21928">MSTRVTIVDAYDSFVHILVDYVRQLDCEVRVVRRNAADLFAAIDPEVCDVILLGPGPGHPSDSGYLQLLEHNRKQLPVFGVCLGHQAIGLYYGAKLAYAEHLVHGKTSLVHHDGLGCFAGLPAQGIRAMRYHSIIVDRKSLPPCLTATATASGDGYLMGLRHNRFAVEGVQFHPESIGTEYGMEIIRNFIKSYHKDSPD</sequence>
<gene>
    <name evidence="3" type="ORF">BN444_00458</name>
</gene>
<dbReference type="PRINTS" id="PR00096">
    <property type="entry name" value="GATASE"/>
</dbReference>
<keyword evidence="1" id="KW-0315">Glutamine amidotransferase</keyword>
<organism evidence="3 4">
    <name type="scientific">Xanthomonas translucens pv. translucens DSM 18974</name>
    <dbReference type="NCBI Taxonomy" id="1261556"/>
    <lineage>
        <taxon>Bacteria</taxon>
        <taxon>Pseudomonadati</taxon>
        <taxon>Pseudomonadota</taxon>
        <taxon>Gammaproteobacteria</taxon>
        <taxon>Lysobacterales</taxon>
        <taxon>Lysobacteraceae</taxon>
        <taxon>Xanthomonas</taxon>
        <taxon>Xanthomonas translucens group</taxon>
    </lineage>
</organism>
<dbReference type="NCBIfam" id="TIGR00566">
    <property type="entry name" value="trpG_papA"/>
    <property type="match status" value="1"/>
</dbReference>
<dbReference type="FunFam" id="3.40.50.880:FF:000003">
    <property type="entry name" value="Anthranilate synthase component II"/>
    <property type="match status" value="1"/>
</dbReference>
<dbReference type="InterPro" id="IPR050472">
    <property type="entry name" value="Anth_synth/Amidotransfase"/>
</dbReference>
<dbReference type="AlphaFoldDB" id="A0A1C3TP22"/>
<dbReference type="Gene3D" id="3.40.50.880">
    <property type="match status" value="1"/>
</dbReference>
<accession>A0A1C3TP22</accession>
<dbReference type="Pfam" id="PF00117">
    <property type="entry name" value="GATase"/>
    <property type="match status" value="1"/>
</dbReference>
<dbReference type="InterPro" id="IPR029062">
    <property type="entry name" value="Class_I_gatase-like"/>
</dbReference>
<dbReference type="GO" id="GO:0005829">
    <property type="term" value="C:cytosol"/>
    <property type="evidence" value="ECO:0007669"/>
    <property type="project" value="TreeGrafter"/>
</dbReference>
<dbReference type="PATRIC" id="fig|1261556.5.peg.2299"/>
<dbReference type="PROSITE" id="PS51273">
    <property type="entry name" value="GATASE_TYPE_1"/>
    <property type="match status" value="1"/>
</dbReference>
<dbReference type="GO" id="GO:0004049">
    <property type="term" value="F:anthranilate synthase activity"/>
    <property type="evidence" value="ECO:0007669"/>
    <property type="project" value="TreeGrafter"/>
</dbReference>
<name>A0A1C3TP22_XANCT</name>
<reference evidence="4" key="1">
    <citation type="submission" date="2016-07" db="EMBL/GenBank/DDBJ databases">
        <authorList>
            <person name="Jaenicke Sebastian"/>
        </authorList>
    </citation>
    <scope>NUCLEOTIDE SEQUENCE [LARGE SCALE GENOMIC DNA]</scope>
</reference>
<evidence type="ECO:0000259" key="2">
    <source>
        <dbReference type="Pfam" id="PF00117"/>
    </source>
</evidence>
<protein>
    <recommendedName>
        <fullName evidence="2">Glutamine amidotransferase domain-containing protein</fullName>
    </recommendedName>
</protein>
<dbReference type="InterPro" id="IPR017926">
    <property type="entry name" value="GATASE"/>
</dbReference>
<evidence type="ECO:0000313" key="4">
    <source>
        <dbReference type="Proteomes" id="UP000093071"/>
    </source>
</evidence>
<dbReference type="PRINTS" id="PR00099">
    <property type="entry name" value="CPSGATASE"/>
</dbReference>
<evidence type="ECO:0000313" key="3">
    <source>
        <dbReference type="EMBL" id="SCB04948.1"/>
    </source>
</evidence>
<dbReference type="PANTHER" id="PTHR43418:SF4">
    <property type="entry name" value="MULTIFUNCTIONAL TRYPTOPHAN BIOSYNTHESIS PROTEIN"/>
    <property type="match status" value="1"/>
</dbReference>
<dbReference type="PRINTS" id="PR00097">
    <property type="entry name" value="ANTSNTHASEII"/>
</dbReference>
<dbReference type="EMBL" id="LT604072">
    <property type="protein sequence ID" value="SCB04948.1"/>
    <property type="molecule type" value="Genomic_DNA"/>
</dbReference>
<dbReference type="CDD" id="cd01743">
    <property type="entry name" value="GATase1_Anthranilate_Synthase"/>
    <property type="match status" value="1"/>
</dbReference>
<dbReference type="InterPro" id="IPR006221">
    <property type="entry name" value="TrpG/PapA_dom"/>
</dbReference>
<dbReference type="SUPFAM" id="SSF52317">
    <property type="entry name" value="Class I glutamine amidotransferase-like"/>
    <property type="match status" value="1"/>
</dbReference>
<dbReference type="PANTHER" id="PTHR43418">
    <property type="entry name" value="MULTIFUNCTIONAL TRYPTOPHAN BIOSYNTHESIS PROTEIN-RELATED"/>
    <property type="match status" value="1"/>
</dbReference>
<dbReference type="RefSeq" id="WP_065898950.1">
    <property type="nucleotide sequence ID" value="NZ_LT604072.1"/>
</dbReference>
<evidence type="ECO:0000256" key="1">
    <source>
        <dbReference type="ARBA" id="ARBA00022962"/>
    </source>
</evidence>